<accession>A0A7H0HZV5</accession>
<sequence>MTADHAATNAPPVSVARWCEDVATAGLAEIRRITAGGPRPGPGGEQCWRTVEVIAETCQRIPCQAAGGHGPVADILLRRALRRAWTATPAEGRQWLRRCSDSLGYQAPRQVTRLFRAHPGRR</sequence>
<dbReference type="AlphaFoldDB" id="A0A7H0HZV5"/>
<dbReference type="EMBL" id="CP060825">
    <property type="protein sequence ID" value="QNP66071.1"/>
    <property type="molecule type" value="Genomic_DNA"/>
</dbReference>
<evidence type="ECO:0000313" key="2">
    <source>
        <dbReference type="Proteomes" id="UP000516230"/>
    </source>
</evidence>
<dbReference type="RefSeq" id="WP_187743130.1">
    <property type="nucleotide sequence ID" value="NZ_CP060825.1"/>
</dbReference>
<proteinExistence type="predicted"/>
<evidence type="ECO:0000313" key="1">
    <source>
        <dbReference type="EMBL" id="QNP66071.1"/>
    </source>
</evidence>
<dbReference type="KEGG" id="sgj:IAG43_26200"/>
<name>A0A7H0HZV5_9ACTN</name>
<organism evidence="1 2">
    <name type="scientific">Streptomyces genisteinicus</name>
    <dbReference type="NCBI Taxonomy" id="2768068"/>
    <lineage>
        <taxon>Bacteria</taxon>
        <taxon>Bacillati</taxon>
        <taxon>Actinomycetota</taxon>
        <taxon>Actinomycetes</taxon>
        <taxon>Kitasatosporales</taxon>
        <taxon>Streptomycetaceae</taxon>
        <taxon>Streptomyces</taxon>
    </lineage>
</organism>
<gene>
    <name evidence="1" type="ORF">IAG43_26200</name>
</gene>
<protein>
    <submittedName>
        <fullName evidence="1">Uncharacterized protein</fullName>
    </submittedName>
</protein>
<dbReference type="Proteomes" id="UP000516230">
    <property type="component" value="Chromosome"/>
</dbReference>
<keyword evidence="2" id="KW-1185">Reference proteome</keyword>
<reference evidence="1 2" key="1">
    <citation type="submission" date="2020-08" db="EMBL/GenBank/DDBJ databases">
        <title>A novel species.</title>
        <authorList>
            <person name="Gao J."/>
        </authorList>
    </citation>
    <scope>NUCLEOTIDE SEQUENCE [LARGE SCALE GENOMIC DNA]</scope>
    <source>
        <strain evidence="1 2">CRPJ-33</strain>
    </source>
</reference>